<name>X0WS86_9ZZZZ</name>
<accession>X0WS86</accession>
<organism evidence="1">
    <name type="scientific">marine sediment metagenome</name>
    <dbReference type="NCBI Taxonomy" id="412755"/>
    <lineage>
        <taxon>unclassified sequences</taxon>
        <taxon>metagenomes</taxon>
        <taxon>ecological metagenomes</taxon>
    </lineage>
</organism>
<comment type="caution">
    <text evidence="1">The sequence shown here is derived from an EMBL/GenBank/DDBJ whole genome shotgun (WGS) entry which is preliminary data.</text>
</comment>
<proteinExistence type="predicted"/>
<feature type="non-terminal residue" evidence="1">
    <location>
        <position position="1"/>
    </location>
</feature>
<evidence type="ECO:0000313" key="1">
    <source>
        <dbReference type="EMBL" id="GAG26057.1"/>
    </source>
</evidence>
<dbReference type="EMBL" id="BARS01033459">
    <property type="protein sequence ID" value="GAG26057.1"/>
    <property type="molecule type" value="Genomic_DNA"/>
</dbReference>
<reference evidence="1" key="1">
    <citation type="journal article" date="2014" name="Front. Microbiol.">
        <title>High frequency of phylogenetically diverse reductive dehalogenase-homologous genes in deep subseafloor sedimentary metagenomes.</title>
        <authorList>
            <person name="Kawai M."/>
            <person name="Futagami T."/>
            <person name="Toyoda A."/>
            <person name="Takaki Y."/>
            <person name="Nishi S."/>
            <person name="Hori S."/>
            <person name="Arai W."/>
            <person name="Tsubouchi T."/>
            <person name="Morono Y."/>
            <person name="Uchiyama I."/>
            <person name="Ito T."/>
            <person name="Fujiyama A."/>
            <person name="Inagaki F."/>
            <person name="Takami H."/>
        </authorList>
    </citation>
    <scope>NUCLEOTIDE SEQUENCE</scope>
    <source>
        <strain evidence="1">Expedition CK06-06</strain>
    </source>
</reference>
<protein>
    <submittedName>
        <fullName evidence="1">Uncharacterized protein</fullName>
    </submittedName>
</protein>
<gene>
    <name evidence="1" type="ORF">S01H1_51809</name>
</gene>
<sequence>YWGNMNRLKRAKLILQVCEETGNVLTSLLMDPKICLFDFECRDFARKTIYSYEQIRTAFPGPVVDTSGIFGEGKENE</sequence>
<dbReference type="AlphaFoldDB" id="X0WS86"/>